<dbReference type="Gene3D" id="2.120.10.10">
    <property type="match status" value="1"/>
</dbReference>
<comment type="catalytic activity">
    <reaction evidence="1">
        <text>Hydrolysis of alpha-(2-&gt;3)-, alpha-(2-&gt;6)-, alpha-(2-&gt;8)- glycosidic linkages of terminal sialic acid residues in oligosaccharides, glycoproteins, glycolipids, colominic acid and synthetic substrates.</text>
        <dbReference type="EC" id="3.2.1.18"/>
    </reaction>
</comment>
<dbReference type="CDD" id="cd15482">
    <property type="entry name" value="Sialidase_non-viral"/>
    <property type="match status" value="1"/>
</dbReference>
<name>A0A841Q090_9BACL</name>
<evidence type="ECO:0000256" key="6">
    <source>
        <dbReference type="ARBA" id="ARBA00022801"/>
    </source>
</evidence>
<keyword evidence="7 10" id="KW-0326">Glycosidase</keyword>
<dbReference type="Pfam" id="PF13088">
    <property type="entry name" value="BNR_2"/>
    <property type="match status" value="1"/>
</dbReference>
<feature type="domain" description="Glycoside hydrolase family 33 N-terminal" evidence="8">
    <location>
        <begin position="46"/>
        <end position="215"/>
    </location>
</feature>
<dbReference type="SUPFAM" id="SSF50939">
    <property type="entry name" value="Sialidases"/>
    <property type="match status" value="1"/>
</dbReference>
<dbReference type="InterPro" id="IPR013320">
    <property type="entry name" value="ConA-like_dom_sf"/>
</dbReference>
<dbReference type="GO" id="GO:0004308">
    <property type="term" value="F:exo-alpha-sialidase activity"/>
    <property type="evidence" value="ECO:0007669"/>
    <property type="project" value="UniProtKB-EC"/>
</dbReference>
<accession>A0A841Q090</accession>
<gene>
    <name evidence="10" type="ORF">HNR44_002963</name>
</gene>
<dbReference type="Gene3D" id="2.60.120.200">
    <property type="match status" value="1"/>
</dbReference>
<organism evidence="10 11">
    <name type="scientific">Geomicrobium halophilum</name>
    <dbReference type="NCBI Taxonomy" id="549000"/>
    <lineage>
        <taxon>Bacteria</taxon>
        <taxon>Bacillati</taxon>
        <taxon>Bacillota</taxon>
        <taxon>Bacilli</taxon>
        <taxon>Bacillales</taxon>
        <taxon>Geomicrobium</taxon>
    </lineage>
</organism>
<evidence type="ECO:0000256" key="4">
    <source>
        <dbReference type="ARBA" id="ARBA00022729"/>
    </source>
</evidence>
<sequence>MKETVIRSLITLIPVVFIFAFADESGAAAETPDPILQIENQTITDNNYIKLNEEVEQLNTLDEGTIVVRFRHEGSSIMSLFSLSNNNVSDGHFHFYISPNTIGSENRYEAPGEPQENIHIASEPVELKEGEVHTAAMVMDKDEGYKYFLNGELVKEDTQSPRKFLSNIYNPNRSYLGQTDRESGNNYPFSGDIDFADIYSEPLSDETLKNITEETASEPVTNPMPEDAYVSDSESIFYPGFMDSPNFRIPALYYTQNDTLLAGIDRRVGGPGDSPNDIHAALRRSMDQGDTWEEEGSLINAYPDEASNIDLAFTEDISNERVFALVDGFPDGAGLMGGFGANINKGTGFTTIDGEDYMFLTDEDDRQYTIREEGKVYDEEGNLTDYSVDMQRNLYESGEKIDNIFSESSPLKPFKTSYLELYYSDDDGETWTGPIDLNDQVKEEYMMFLGVGPGNGIQLSEGPNEGRLVFPVYFINDNNRQASAVIYSDDNGETWHRGESPNEGRVIGDGETINEKDFTEQDHEITEAQVVEMPDGQLKLFMRNYSGYAQIATSLDGGETWQEEVKTEEDLVAPYSQMSAIRYDGQIDGKEAVIFSSANHSVDRINGTVRVGLIEENGTDENGYTDYSFDWKYEQLVKQGHYGYSSLTNLPDGEIGLFYEGTPNTEMDFMKFNTEFLKWEQEGEKPIPELASMDVILSPPPVYRSGEKIQIEATFEDYVMLNGNKRLSATIGEEETYFELVEQKGHDQFVFETEVPELSPGTHNLQAKFDPDLNIYNVYGEKLMNEKEENKMTDTIRVRASGQGR</sequence>
<dbReference type="GO" id="GO:0016020">
    <property type="term" value="C:membrane"/>
    <property type="evidence" value="ECO:0007669"/>
    <property type="project" value="TreeGrafter"/>
</dbReference>
<dbReference type="SUPFAM" id="SSF49899">
    <property type="entry name" value="Concanavalin A-like lectins/glucanases"/>
    <property type="match status" value="1"/>
</dbReference>
<keyword evidence="5" id="KW-0677">Repeat</keyword>
<evidence type="ECO:0000256" key="3">
    <source>
        <dbReference type="ARBA" id="ARBA00012733"/>
    </source>
</evidence>
<dbReference type="GO" id="GO:0006689">
    <property type="term" value="P:ganglioside catabolic process"/>
    <property type="evidence" value="ECO:0007669"/>
    <property type="project" value="TreeGrafter"/>
</dbReference>
<evidence type="ECO:0000313" key="11">
    <source>
        <dbReference type="Proteomes" id="UP000568839"/>
    </source>
</evidence>
<dbReference type="EMBL" id="JACHHJ010000004">
    <property type="protein sequence ID" value="MBB6450973.1"/>
    <property type="molecule type" value="Genomic_DNA"/>
</dbReference>
<reference evidence="10 11" key="1">
    <citation type="submission" date="2020-08" db="EMBL/GenBank/DDBJ databases">
        <title>Genomic Encyclopedia of Type Strains, Phase IV (KMG-IV): sequencing the most valuable type-strain genomes for metagenomic binning, comparative biology and taxonomic classification.</title>
        <authorList>
            <person name="Goeker M."/>
        </authorList>
    </citation>
    <scope>NUCLEOTIDE SEQUENCE [LARGE SCALE GENOMIC DNA]</scope>
    <source>
        <strain evidence="10 11">DSM 21769</strain>
    </source>
</reference>
<keyword evidence="6 10" id="KW-0378">Hydrolase</keyword>
<dbReference type="AlphaFoldDB" id="A0A841Q090"/>
<dbReference type="Gene3D" id="2.40.220.10">
    <property type="entry name" value="Intramolecular Trans-sialidase, Domain 3"/>
    <property type="match status" value="1"/>
</dbReference>
<dbReference type="PANTHER" id="PTHR10628:SF30">
    <property type="entry name" value="EXO-ALPHA-SIALIDASE"/>
    <property type="match status" value="1"/>
</dbReference>
<dbReference type="GO" id="GO:0005737">
    <property type="term" value="C:cytoplasm"/>
    <property type="evidence" value="ECO:0007669"/>
    <property type="project" value="TreeGrafter"/>
</dbReference>
<evidence type="ECO:0000259" key="8">
    <source>
        <dbReference type="Pfam" id="PF02973"/>
    </source>
</evidence>
<dbReference type="InterPro" id="IPR036278">
    <property type="entry name" value="Sialidase_sf"/>
</dbReference>
<protein>
    <recommendedName>
        <fullName evidence="3">exo-alpha-sialidase</fullName>
        <ecNumber evidence="3">3.2.1.18</ecNumber>
    </recommendedName>
</protein>
<dbReference type="Pfam" id="PF02973">
    <property type="entry name" value="Sialidase"/>
    <property type="match status" value="1"/>
</dbReference>
<evidence type="ECO:0000256" key="7">
    <source>
        <dbReference type="ARBA" id="ARBA00023295"/>
    </source>
</evidence>
<proteinExistence type="inferred from homology"/>
<evidence type="ECO:0000256" key="5">
    <source>
        <dbReference type="ARBA" id="ARBA00022737"/>
    </source>
</evidence>
<dbReference type="InterPro" id="IPR011040">
    <property type="entry name" value="Sialidase"/>
</dbReference>
<dbReference type="Proteomes" id="UP000568839">
    <property type="component" value="Unassembled WGS sequence"/>
</dbReference>
<evidence type="ECO:0000259" key="9">
    <source>
        <dbReference type="Pfam" id="PF13088"/>
    </source>
</evidence>
<dbReference type="GO" id="GO:0009313">
    <property type="term" value="P:oligosaccharide catabolic process"/>
    <property type="evidence" value="ECO:0007669"/>
    <property type="project" value="TreeGrafter"/>
</dbReference>
<dbReference type="PANTHER" id="PTHR10628">
    <property type="entry name" value="SIALIDASE"/>
    <property type="match status" value="1"/>
</dbReference>
<dbReference type="InterPro" id="IPR026856">
    <property type="entry name" value="Sialidase_fam"/>
</dbReference>
<keyword evidence="11" id="KW-1185">Reference proteome</keyword>
<feature type="domain" description="Sialidase" evidence="9">
    <location>
        <begin position="416"/>
        <end position="596"/>
    </location>
</feature>
<evidence type="ECO:0000256" key="2">
    <source>
        <dbReference type="ARBA" id="ARBA00009348"/>
    </source>
</evidence>
<dbReference type="InterPro" id="IPR023364">
    <property type="entry name" value="Trans_sialidase_dom3"/>
</dbReference>
<dbReference type="EC" id="3.2.1.18" evidence="3"/>
<comment type="caution">
    <text evidence="10">The sequence shown here is derived from an EMBL/GenBank/DDBJ whole genome shotgun (WGS) entry which is preliminary data.</text>
</comment>
<dbReference type="InterPro" id="IPR004124">
    <property type="entry name" value="Glyco_hydro_33_N"/>
</dbReference>
<keyword evidence="4" id="KW-0732">Signal</keyword>
<evidence type="ECO:0000256" key="1">
    <source>
        <dbReference type="ARBA" id="ARBA00000427"/>
    </source>
</evidence>
<evidence type="ECO:0000313" key="10">
    <source>
        <dbReference type="EMBL" id="MBB6450973.1"/>
    </source>
</evidence>
<comment type="similarity">
    <text evidence="2">Belongs to the glycosyl hydrolase 33 family.</text>
</comment>
<dbReference type="RefSeq" id="WP_184405021.1">
    <property type="nucleotide sequence ID" value="NZ_JACHHJ010000004.1"/>
</dbReference>